<dbReference type="PANTHER" id="PTHR36195:SF4">
    <property type="entry name" value="DOMAIN PROTEIN, PUTATIVE (AFU_ORTHOLOGUE AFUA_5G01990)-RELATED"/>
    <property type="match status" value="1"/>
</dbReference>
<dbReference type="GO" id="GO:0004096">
    <property type="term" value="F:catalase activity"/>
    <property type="evidence" value="ECO:0007669"/>
    <property type="project" value="UniProtKB-EC"/>
</dbReference>
<dbReference type="EMBL" id="CBLX010000027">
    <property type="protein sequence ID" value="CDG41154.1"/>
    <property type="molecule type" value="Genomic_DNA"/>
</dbReference>
<reference evidence="1 2" key="1">
    <citation type="journal article" date="2014" name="Genome Biol. Evol.">
        <title>Acetic acid bacteria genomes reveal functional traits for adaptation to life in insect guts.</title>
        <authorList>
            <person name="Chouaia B."/>
            <person name="Gaiarsa S."/>
            <person name="Crotti E."/>
            <person name="Comandatore F."/>
            <person name="Degli Esposti M."/>
            <person name="Ricci I."/>
            <person name="Alma A."/>
            <person name="Favia G."/>
            <person name="Bandi C."/>
            <person name="Daffonchio D."/>
        </authorList>
    </citation>
    <scope>NUCLEOTIDE SEQUENCE [LARGE SCALE GENOMIC DNA]</scope>
    <source>
        <strain evidence="1 2">SF2.1</strain>
    </source>
</reference>
<organism evidence="1 2">
    <name type="scientific">Asaia bogorensis</name>
    <dbReference type="NCBI Taxonomy" id="91915"/>
    <lineage>
        <taxon>Bacteria</taxon>
        <taxon>Pseudomonadati</taxon>
        <taxon>Pseudomonadota</taxon>
        <taxon>Alphaproteobacteria</taxon>
        <taxon>Acetobacterales</taxon>
        <taxon>Acetobacteraceae</taxon>
        <taxon>Asaia</taxon>
    </lineage>
</organism>
<dbReference type="EC" id="1.11.1.6" evidence="1"/>
<evidence type="ECO:0000313" key="1">
    <source>
        <dbReference type="EMBL" id="CDG41154.1"/>
    </source>
</evidence>
<protein>
    <submittedName>
        <fullName evidence="1">Catalase</fullName>
        <ecNumber evidence="1">1.11.1.6</ecNumber>
    </submittedName>
</protein>
<reference evidence="1 2" key="2">
    <citation type="journal article" date="2014" name="PLoS ONE">
        <title>Evolution of mitochondria reconstructed from the energy metabolism of living bacteria.</title>
        <authorList>
            <person name="Degli Esposti M."/>
            <person name="Chouaia B."/>
            <person name="Comandatore F."/>
            <person name="Crotti E."/>
            <person name="Sassera D."/>
            <person name="Lievens P.M."/>
            <person name="Daffonchio D."/>
            <person name="Bandi C."/>
        </authorList>
    </citation>
    <scope>NUCLEOTIDE SEQUENCE [LARGE SCALE GENOMIC DNA]</scope>
    <source>
        <strain evidence="1 2">SF2.1</strain>
    </source>
</reference>
<sequence length="382" mass="42442">MATRTVARRWERGKIEFLAQTCRSRSMRAPIAYHPDIEKGSTDEGATHEQLRRTFRRIITATHRDIGTASRGVHAKSHALLEGTLHVAANLPPELAQGFFATPGAYRLTARLSAIPGDPLRDAVSGPRGFALKIHDVLGPLLEDNKGVAVQDFLFANGAVFGAPDARGFLKNLRVLALTTDRAGGAKAWLSRTLRLMQRLLTRFARPSATLAALGGFTPTHPLGDRFYSQVPVRFGDYVAKLDLVPESESFRRLTGRLIDIDHDPVAIRRAIRRVMAQEGGRFSLRAQLCRDEQRQPVENAATEWSEALSPFHTVATLEFPPQDSWNEARSYQIDECLSFSPWHGLEAHRPLGNIMRARRAAYPFSAGLRSRLNGCPMKLLP</sequence>
<keyword evidence="1" id="KW-0575">Peroxidase</keyword>
<comment type="caution">
    <text evidence="1">The sequence shown here is derived from an EMBL/GenBank/DDBJ whole genome shotgun (WGS) entry which is preliminary data.</text>
</comment>
<gene>
    <name evidence="1" type="ORF">ASAP_3109</name>
</gene>
<dbReference type="PANTHER" id="PTHR36195">
    <property type="entry name" value="DOMAIN PROTEIN, PUTATIVE (AFU_ORTHOLOGUE AFUA_5G01990)-RELATED-RELATED"/>
    <property type="match status" value="1"/>
</dbReference>
<dbReference type="Proteomes" id="UP000027583">
    <property type="component" value="Unassembled WGS sequence"/>
</dbReference>
<accession>A0A060QJ04</accession>
<dbReference type="eggNOG" id="COG0753">
    <property type="taxonomic scope" value="Bacteria"/>
</dbReference>
<dbReference type="InterPro" id="IPR020835">
    <property type="entry name" value="Catalase_sf"/>
</dbReference>
<dbReference type="CDD" id="cd08152">
    <property type="entry name" value="y4iL_like"/>
    <property type="match status" value="1"/>
</dbReference>
<dbReference type="Gene3D" id="2.40.180.10">
    <property type="entry name" value="Catalase core domain"/>
    <property type="match status" value="1"/>
</dbReference>
<keyword evidence="1" id="KW-0560">Oxidoreductase</keyword>
<name>A0A060QJ04_9PROT</name>
<dbReference type="SUPFAM" id="SSF56634">
    <property type="entry name" value="Heme-dependent catalase-like"/>
    <property type="match status" value="1"/>
</dbReference>
<proteinExistence type="predicted"/>
<evidence type="ECO:0000313" key="2">
    <source>
        <dbReference type="Proteomes" id="UP000027583"/>
    </source>
</evidence>
<dbReference type="GO" id="GO:0020037">
    <property type="term" value="F:heme binding"/>
    <property type="evidence" value="ECO:0007669"/>
    <property type="project" value="InterPro"/>
</dbReference>
<dbReference type="AlphaFoldDB" id="A0A060QJ04"/>